<protein>
    <submittedName>
        <fullName evidence="3">Uncharacterized protein</fullName>
    </submittedName>
</protein>
<gene>
    <name evidence="3" type="ORF">N7493_009231</name>
</gene>
<proteinExistence type="predicted"/>
<feature type="compositionally biased region" description="Basic and acidic residues" evidence="1">
    <location>
        <begin position="75"/>
        <end position="87"/>
    </location>
</feature>
<name>A0AAD6HG42_9EURO</name>
<reference evidence="3" key="1">
    <citation type="journal article" date="2023" name="IMA Fungus">
        <title>Comparative genomic study of the Penicillium genus elucidates a diverse pangenome and 15 lateral gene transfer events.</title>
        <authorList>
            <person name="Petersen C."/>
            <person name="Sorensen T."/>
            <person name="Nielsen M.R."/>
            <person name="Sondergaard T.E."/>
            <person name="Sorensen J.L."/>
            <person name="Fitzpatrick D.A."/>
            <person name="Frisvad J.C."/>
            <person name="Nielsen K.L."/>
        </authorList>
    </citation>
    <scope>NUCLEOTIDE SEQUENCE</scope>
    <source>
        <strain evidence="3">IBT 17514</strain>
    </source>
</reference>
<evidence type="ECO:0000256" key="1">
    <source>
        <dbReference type="SAM" id="MobiDB-lite"/>
    </source>
</evidence>
<dbReference type="EMBL" id="JAQJAN010000013">
    <property type="protein sequence ID" value="KAJ5712763.1"/>
    <property type="molecule type" value="Genomic_DNA"/>
</dbReference>
<dbReference type="AlphaFoldDB" id="A0AAD6HG42"/>
<sequence length="87" mass="9354">MAQKSNPKTLGRPSGSINAPIAAFTMAIILCGYCISSIRTARHEAQVQPPLSSSSPRQAERKDAAWIQQALQESQAERESKNGKSNG</sequence>
<keyword evidence="2" id="KW-0472">Membrane</keyword>
<dbReference type="Proteomes" id="UP001215712">
    <property type="component" value="Unassembled WGS sequence"/>
</dbReference>
<evidence type="ECO:0000313" key="4">
    <source>
        <dbReference type="Proteomes" id="UP001215712"/>
    </source>
</evidence>
<organism evidence="3 4">
    <name type="scientific">Penicillium malachiteum</name>
    <dbReference type="NCBI Taxonomy" id="1324776"/>
    <lineage>
        <taxon>Eukaryota</taxon>
        <taxon>Fungi</taxon>
        <taxon>Dikarya</taxon>
        <taxon>Ascomycota</taxon>
        <taxon>Pezizomycotina</taxon>
        <taxon>Eurotiomycetes</taxon>
        <taxon>Eurotiomycetidae</taxon>
        <taxon>Eurotiales</taxon>
        <taxon>Aspergillaceae</taxon>
        <taxon>Penicillium</taxon>
    </lineage>
</organism>
<feature type="region of interest" description="Disordered" evidence="1">
    <location>
        <begin position="44"/>
        <end position="87"/>
    </location>
</feature>
<keyword evidence="2" id="KW-1133">Transmembrane helix</keyword>
<evidence type="ECO:0000256" key="2">
    <source>
        <dbReference type="SAM" id="Phobius"/>
    </source>
</evidence>
<evidence type="ECO:0000313" key="3">
    <source>
        <dbReference type="EMBL" id="KAJ5712763.1"/>
    </source>
</evidence>
<reference evidence="3" key="2">
    <citation type="submission" date="2023-01" db="EMBL/GenBank/DDBJ databases">
        <authorList>
            <person name="Petersen C."/>
        </authorList>
    </citation>
    <scope>NUCLEOTIDE SEQUENCE</scope>
    <source>
        <strain evidence="3">IBT 17514</strain>
    </source>
</reference>
<keyword evidence="2" id="KW-0812">Transmembrane</keyword>
<comment type="caution">
    <text evidence="3">The sequence shown here is derived from an EMBL/GenBank/DDBJ whole genome shotgun (WGS) entry which is preliminary data.</text>
</comment>
<accession>A0AAD6HG42</accession>
<feature type="transmembrane region" description="Helical" evidence="2">
    <location>
        <begin position="17"/>
        <end position="35"/>
    </location>
</feature>
<keyword evidence="4" id="KW-1185">Reference proteome</keyword>